<evidence type="ECO:0000313" key="2">
    <source>
        <dbReference type="Proteomes" id="UP000318307"/>
    </source>
</evidence>
<proteinExistence type="predicted"/>
<dbReference type="AlphaFoldDB" id="A0A562REZ0"/>
<protein>
    <submittedName>
        <fullName evidence="1">Uncharacterized protein</fullName>
    </submittedName>
</protein>
<dbReference type="Proteomes" id="UP000318307">
    <property type="component" value="Unassembled WGS sequence"/>
</dbReference>
<accession>A0A562REZ0</accession>
<name>A0A562REZ0_9BACT</name>
<dbReference type="EMBL" id="VLLC01000027">
    <property type="protein sequence ID" value="TWI66980.1"/>
    <property type="molecule type" value="Genomic_DNA"/>
</dbReference>
<organism evidence="1 2">
    <name type="scientific">Desulfobotulus alkaliphilus</name>
    <dbReference type="NCBI Taxonomy" id="622671"/>
    <lineage>
        <taxon>Bacteria</taxon>
        <taxon>Pseudomonadati</taxon>
        <taxon>Thermodesulfobacteriota</taxon>
        <taxon>Desulfobacteria</taxon>
        <taxon>Desulfobacterales</taxon>
        <taxon>Desulfobacteraceae</taxon>
        <taxon>Desulfobotulus</taxon>
    </lineage>
</organism>
<evidence type="ECO:0000313" key="1">
    <source>
        <dbReference type="EMBL" id="TWI66980.1"/>
    </source>
</evidence>
<sequence length="91" mass="9931">MKESSRPWIRGKVKVNGHKEKPLLIKPTREAPVSALALPCRAVRIGRIGRIEELILEEPILEEPILAGLALLSSFCGQGKGLLPVDQKKAA</sequence>
<comment type="caution">
    <text evidence="1">The sequence shown here is derived from an EMBL/GenBank/DDBJ whole genome shotgun (WGS) entry which is preliminary data.</text>
</comment>
<gene>
    <name evidence="1" type="ORF">LZ24_02815</name>
</gene>
<keyword evidence="2" id="KW-1185">Reference proteome</keyword>
<reference evidence="1 2" key="1">
    <citation type="submission" date="2019-07" db="EMBL/GenBank/DDBJ databases">
        <title>Genome sequencing of 100 strains of the haloalkaliphilic chemolithoautotrophic sulfur-oxidizing bacterium Thioalkalivibrio.</title>
        <authorList>
            <person name="Muyzer G."/>
        </authorList>
    </citation>
    <scope>NUCLEOTIDE SEQUENCE [LARGE SCALE GENOMIC DNA]</scope>
    <source>
        <strain evidence="1 2">ASO4-4</strain>
    </source>
</reference>